<accession>A0A8J3FNR6</accession>
<reference evidence="1" key="2">
    <citation type="submission" date="2020-09" db="EMBL/GenBank/DDBJ databases">
        <authorList>
            <person name="Sun Q."/>
            <person name="Zhou Y."/>
        </authorList>
    </citation>
    <scope>NUCLEOTIDE SEQUENCE</scope>
    <source>
        <strain evidence="1">CGMCC 4.7299</strain>
    </source>
</reference>
<gene>
    <name evidence="1" type="ORF">GCM10012284_24050</name>
</gene>
<comment type="caution">
    <text evidence="1">The sequence shown here is derived from an EMBL/GenBank/DDBJ whole genome shotgun (WGS) entry which is preliminary data.</text>
</comment>
<sequence>MAVLTAQGISALAVELLTRMIVLPATVSRVPSADFAGSNGDTITVRVPQPGTARTQASAGSTITYDDVDEVPVDVVLKHLYHAKLISDQEMTYELYDFARQITRVQVAAVAEGAEDQLATVMNGLSSDLTIDVTGSNIEAIVLQAREQLGRAKAPMSDRFIAVSPEVATFVLALDNLSEVDKAGSPSALRDAVIGRYRGFTFVESTALTAGRAVAYHRSGFAWANVTPVAPRGATSTAVTQADGVGLRQIFQYETSKLSDATVVSTFAGASAVVDSESGAETPRFVVMDTAES</sequence>
<dbReference type="AlphaFoldDB" id="A0A8J3FNR6"/>
<evidence type="ECO:0000313" key="1">
    <source>
        <dbReference type="EMBL" id="GGK89263.1"/>
    </source>
</evidence>
<evidence type="ECO:0008006" key="3">
    <source>
        <dbReference type="Google" id="ProtNLM"/>
    </source>
</evidence>
<proteinExistence type="predicted"/>
<evidence type="ECO:0000313" key="2">
    <source>
        <dbReference type="Proteomes" id="UP000656042"/>
    </source>
</evidence>
<dbReference type="EMBL" id="BMMX01000008">
    <property type="protein sequence ID" value="GGK89263.1"/>
    <property type="molecule type" value="Genomic_DNA"/>
</dbReference>
<name>A0A8J3FNR6_9ACTN</name>
<reference evidence="1" key="1">
    <citation type="journal article" date="2014" name="Int. J. Syst. Evol. Microbiol.">
        <title>Complete genome sequence of Corynebacterium casei LMG S-19264T (=DSM 44701T), isolated from a smear-ripened cheese.</title>
        <authorList>
            <consortium name="US DOE Joint Genome Institute (JGI-PGF)"/>
            <person name="Walter F."/>
            <person name="Albersmeier A."/>
            <person name="Kalinowski J."/>
            <person name="Ruckert C."/>
        </authorList>
    </citation>
    <scope>NUCLEOTIDE SEQUENCE</scope>
    <source>
        <strain evidence="1">CGMCC 4.7299</strain>
    </source>
</reference>
<organism evidence="1 2">
    <name type="scientific">Mangrovihabitans endophyticus</name>
    <dbReference type="NCBI Taxonomy" id="1751298"/>
    <lineage>
        <taxon>Bacteria</taxon>
        <taxon>Bacillati</taxon>
        <taxon>Actinomycetota</taxon>
        <taxon>Actinomycetes</taxon>
        <taxon>Micromonosporales</taxon>
        <taxon>Micromonosporaceae</taxon>
        <taxon>Mangrovihabitans</taxon>
    </lineage>
</organism>
<keyword evidence="2" id="KW-1185">Reference proteome</keyword>
<dbReference type="Proteomes" id="UP000656042">
    <property type="component" value="Unassembled WGS sequence"/>
</dbReference>
<dbReference type="RefSeq" id="WP_189079248.1">
    <property type="nucleotide sequence ID" value="NZ_BMMX01000008.1"/>
</dbReference>
<protein>
    <recommendedName>
        <fullName evidence="3">P22 coat protein-gene protein 5</fullName>
    </recommendedName>
</protein>